<dbReference type="Proteomes" id="UP001457282">
    <property type="component" value="Unassembled WGS sequence"/>
</dbReference>
<name>A0AAW1WZ36_RUBAR</name>
<feature type="compositionally biased region" description="Low complexity" evidence="1">
    <location>
        <begin position="86"/>
        <end position="102"/>
    </location>
</feature>
<keyword evidence="4" id="KW-1185">Reference proteome</keyword>
<evidence type="ECO:0000259" key="2">
    <source>
        <dbReference type="Pfam" id="PF07727"/>
    </source>
</evidence>
<protein>
    <recommendedName>
        <fullName evidence="2">Reverse transcriptase Ty1/copia-type domain-containing protein</fullName>
    </recommendedName>
</protein>
<dbReference type="InterPro" id="IPR013103">
    <property type="entry name" value="RVT_2"/>
</dbReference>
<dbReference type="SUPFAM" id="SSF56672">
    <property type="entry name" value="DNA/RNA polymerases"/>
    <property type="match status" value="1"/>
</dbReference>
<dbReference type="PANTHER" id="PTHR43383">
    <property type="entry name" value="NODULIN 6"/>
    <property type="match status" value="1"/>
</dbReference>
<evidence type="ECO:0000256" key="1">
    <source>
        <dbReference type="SAM" id="MobiDB-lite"/>
    </source>
</evidence>
<accession>A0AAW1WZ36</accession>
<organism evidence="3 4">
    <name type="scientific">Rubus argutus</name>
    <name type="common">Southern blackberry</name>
    <dbReference type="NCBI Taxonomy" id="59490"/>
    <lineage>
        <taxon>Eukaryota</taxon>
        <taxon>Viridiplantae</taxon>
        <taxon>Streptophyta</taxon>
        <taxon>Embryophyta</taxon>
        <taxon>Tracheophyta</taxon>
        <taxon>Spermatophyta</taxon>
        <taxon>Magnoliopsida</taxon>
        <taxon>eudicotyledons</taxon>
        <taxon>Gunneridae</taxon>
        <taxon>Pentapetalae</taxon>
        <taxon>rosids</taxon>
        <taxon>fabids</taxon>
        <taxon>Rosales</taxon>
        <taxon>Rosaceae</taxon>
        <taxon>Rosoideae</taxon>
        <taxon>Rosoideae incertae sedis</taxon>
        <taxon>Rubus</taxon>
    </lineage>
</organism>
<reference evidence="3 4" key="1">
    <citation type="journal article" date="2023" name="G3 (Bethesda)">
        <title>A chromosome-length genome assembly and annotation of blackberry (Rubus argutus, cv. 'Hillquist').</title>
        <authorList>
            <person name="Bruna T."/>
            <person name="Aryal R."/>
            <person name="Dudchenko O."/>
            <person name="Sargent D.J."/>
            <person name="Mead D."/>
            <person name="Buti M."/>
            <person name="Cavallini A."/>
            <person name="Hytonen T."/>
            <person name="Andres J."/>
            <person name="Pham M."/>
            <person name="Weisz D."/>
            <person name="Mascagni F."/>
            <person name="Usai G."/>
            <person name="Natali L."/>
            <person name="Bassil N."/>
            <person name="Fernandez G.E."/>
            <person name="Lomsadze A."/>
            <person name="Armour M."/>
            <person name="Olukolu B."/>
            <person name="Poorten T."/>
            <person name="Britton C."/>
            <person name="Davik J."/>
            <person name="Ashrafi H."/>
            <person name="Aiden E.L."/>
            <person name="Borodovsky M."/>
            <person name="Worthington M."/>
        </authorList>
    </citation>
    <scope>NUCLEOTIDE SEQUENCE [LARGE SCALE GENOMIC DNA]</scope>
    <source>
        <strain evidence="3">PI 553951</strain>
    </source>
</reference>
<proteinExistence type="predicted"/>
<feature type="region of interest" description="Disordered" evidence="1">
    <location>
        <begin position="33"/>
        <end position="124"/>
    </location>
</feature>
<dbReference type="EMBL" id="JBEDUW010000005">
    <property type="protein sequence ID" value="KAK9929256.1"/>
    <property type="molecule type" value="Genomic_DNA"/>
</dbReference>
<evidence type="ECO:0000313" key="4">
    <source>
        <dbReference type="Proteomes" id="UP001457282"/>
    </source>
</evidence>
<dbReference type="PANTHER" id="PTHR43383:SF2">
    <property type="entry name" value="AMIDOHYDROLASE 2 FAMILY PROTEIN"/>
    <property type="match status" value="1"/>
</dbReference>
<feature type="compositionally biased region" description="Low complexity" evidence="1">
    <location>
        <begin position="38"/>
        <end position="62"/>
    </location>
</feature>
<dbReference type="InterPro" id="IPR043502">
    <property type="entry name" value="DNA/RNA_pol_sf"/>
</dbReference>
<gene>
    <name evidence="3" type="ORF">M0R45_026360</name>
</gene>
<feature type="compositionally biased region" description="Polar residues" evidence="1">
    <location>
        <begin position="71"/>
        <end position="82"/>
    </location>
</feature>
<comment type="caution">
    <text evidence="3">The sequence shown here is derived from an EMBL/GenBank/DDBJ whole genome shotgun (WGS) entry which is preliminary data.</text>
</comment>
<evidence type="ECO:0000313" key="3">
    <source>
        <dbReference type="EMBL" id="KAK9929256.1"/>
    </source>
</evidence>
<dbReference type="AlphaFoldDB" id="A0AAW1WZ36"/>
<feature type="domain" description="Reverse transcriptase Ty1/copia-type" evidence="2">
    <location>
        <begin position="218"/>
        <end position="458"/>
    </location>
</feature>
<dbReference type="Pfam" id="PF07727">
    <property type="entry name" value="RVT_2"/>
    <property type="match status" value="1"/>
</dbReference>
<sequence length="459" mass="50889">MVKKVTESSLRDKKVLVSRDVIFFETEFPYQDRTSAHSQPSTLTPTDPPTSNLLFPSSSGSSHTDDDHSSNLFPSPINSDPITSADLISPSPPISSDLSSIDRPTLDSPRPVAPIATQQLRRSTRATTLPTTLHDFQVEVALPSRSAAPLSSPTEAATSPGTPHSIANVLSYDKLSPAHKAFTVNISLDKEPQNFSQAILDSRWKEAMNKEIQALQDNGTWSLVSLPSHKKPIGCKWVYKIKYNPNGTVERYKARLVAKGYSQVAGIDYRETFAPVEKLTTVRVLLSLATMQGWHLHQLDVNNAFLNGDLSEEVYMNLPPGFGRKGENQVCKLHKSLYGLKQASRQWFLKLAAALKGGGFIQSWSDYSLFIRNHQGRFTVLLVYVDDVIVAGNNLQDILATKAFLAGHFKLKDMGQLRYFLGIEVAWSKRGIVLSQRKYALEILEDAGFSRSQAITVPY</sequence>